<dbReference type="SFLD" id="SFLDF00407">
    <property type="entry name" value="phosphomethylpyrimidine_syntha"/>
    <property type="match status" value="1"/>
</dbReference>
<evidence type="ECO:0000313" key="12">
    <source>
        <dbReference type="EMBL" id="MBZ4040602.1"/>
    </source>
</evidence>
<dbReference type="InterPro" id="IPR025747">
    <property type="entry name" value="ThiC-associated_dom"/>
</dbReference>
<feature type="binding site" evidence="10">
    <location>
        <position position="324"/>
    </location>
    <ligand>
        <name>substrate</name>
    </ligand>
</feature>
<proteinExistence type="inferred from homology"/>
<evidence type="ECO:0000256" key="3">
    <source>
        <dbReference type="ARBA" id="ARBA00022691"/>
    </source>
</evidence>
<dbReference type="GO" id="GO:0070284">
    <property type="term" value="F:phosphomethylpyrimidine synthase activity"/>
    <property type="evidence" value="ECO:0007669"/>
    <property type="project" value="UniProtKB-EC"/>
</dbReference>
<comment type="subunit">
    <text evidence="10">Homodimer.</text>
</comment>
<feature type="binding site" evidence="10">
    <location>
        <position position="288"/>
    </location>
    <ligand>
        <name>substrate</name>
    </ligand>
</feature>
<dbReference type="EC" id="4.1.99.17" evidence="10"/>
<keyword evidence="4 10" id="KW-0479">Metal-binding</keyword>
<keyword evidence="5 10" id="KW-0862">Zinc</keyword>
<organism evidence="12 13">
    <name type="scientific">Novilysobacter selenitireducens</name>
    <dbReference type="NCBI Taxonomy" id="2872639"/>
    <lineage>
        <taxon>Bacteria</taxon>
        <taxon>Pseudomonadati</taxon>
        <taxon>Pseudomonadota</taxon>
        <taxon>Gammaproteobacteria</taxon>
        <taxon>Lysobacterales</taxon>
        <taxon>Lysobacteraceae</taxon>
        <taxon>Novilysobacter</taxon>
    </lineage>
</organism>
<keyword evidence="8 10" id="KW-0411">Iron-sulfur</keyword>
<feature type="domain" description="ThiC-associated" evidence="11">
    <location>
        <begin position="22"/>
        <end position="99"/>
    </location>
</feature>
<name>A0ABS7T9P9_9GAMM</name>
<reference evidence="12 13" key="1">
    <citation type="submission" date="2021-09" db="EMBL/GenBank/DDBJ databases">
        <title>Lysobacter sp. 13A isolated from the river sediment.</title>
        <authorList>
            <person name="Liu H."/>
            <person name="Li S."/>
            <person name="Mao S."/>
        </authorList>
    </citation>
    <scope>NUCLEOTIDE SEQUENCE [LARGE SCALE GENOMIC DNA]</scope>
    <source>
        <strain evidence="12 13">13A</strain>
    </source>
</reference>
<evidence type="ECO:0000256" key="10">
    <source>
        <dbReference type="HAMAP-Rule" id="MF_00089"/>
    </source>
</evidence>
<comment type="catalytic activity">
    <reaction evidence="10">
        <text>5-amino-1-(5-phospho-beta-D-ribosyl)imidazole + S-adenosyl-L-methionine = 4-amino-2-methyl-5-(phosphooxymethyl)pyrimidine + CO + 5'-deoxyadenosine + formate + L-methionine + 3 H(+)</text>
        <dbReference type="Rhea" id="RHEA:24840"/>
        <dbReference type="ChEBI" id="CHEBI:15378"/>
        <dbReference type="ChEBI" id="CHEBI:15740"/>
        <dbReference type="ChEBI" id="CHEBI:17245"/>
        <dbReference type="ChEBI" id="CHEBI:17319"/>
        <dbReference type="ChEBI" id="CHEBI:57844"/>
        <dbReference type="ChEBI" id="CHEBI:58354"/>
        <dbReference type="ChEBI" id="CHEBI:59789"/>
        <dbReference type="ChEBI" id="CHEBI:137981"/>
        <dbReference type="EC" id="4.1.99.17"/>
    </reaction>
</comment>
<dbReference type="Pfam" id="PF01964">
    <property type="entry name" value="ThiC_Rad_SAM"/>
    <property type="match status" value="1"/>
</dbReference>
<feature type="binding site" evidence="10">
    <location>
        <begin position="344"/>
        <end position="346"/>
    </location>
    <ligand>
        <name>substrate</name>
    </ligand>
</feature>
<keyword evidence="2 10" id="KW-0004">4Fe-4S</keyword>
<feature type="binding site" evidence="10">
    <location>
        <begin position="385"/>
        <end position="388"/>
    </location>
    <ligand>
        <name>substrate</name>
    </ligand>
</feature>
<comment type="pathway">
    <text evidence="10">Cofactor biosynthesis; thiamine diphosphate biosynthesis.</text>
</comment>
<dbReference type="Gene3D" id="3.20.20.540">
    <property type="entry name" value="Radical SAM ThiC family, central domain"/>
    <property type="match status" value="1"/>
</dbReference>
<comment type="caution">
    <text evidence="12">The sequence shown here is derived from an EMBL/GenBank/DDBJ whole genome shotgun (WGS) entry which is preliminary data.</text>
</comment>
<gene>
    <name evidence="10 12" type="primary">thiC</name>
    <name evidence="12" type="ORF">K6753_13775</name>
</gene>
<feature type="binding site" evidence="10">
    <location>
        <position position="580"/>
    </location>
    <ligand>
        <name>[4Fe-4S] cluster</name>
        <dbReference type="ChEBI" id="CHEBI:49883"/>
        <note>4Fe-4S-S-AdoMet</note>
    </ligand>
</feature>
<keyword evidence="9 10" id="KW-0456">Lyase</keyword>
<feature type="binding site" evidence="10">
    <location>
        <position position="428"/>
    </location>
    <ligand>
        <name>Zn(2+)</name>
        <dbReference type="ChEBI" id="CHEBI:29105"/>
    </ligand>
</feature>
<dbReference type="PANTHER" id="PTHR30557:SF1">
    <property type="entry name" value="PHOSPHOMETHYLPYRIMIDINE SYNTHASE, CHLOROPLASTIC"/>
    <property type="match status" value="1"/>
</dbReference>
<dbReference type="NCBIfam" id="NF009895">
    <property type="entry name" value="PRK13352.1"/>
    <property type="match status" value="1"/>
</dbReference>
<feature type="binding site" evidence="10">
    <location>
        <position position="230"/>
    </location>
    <ligand>
        <name>substrate</name>
    </ligand>
</feature>
<dbReference type="InterPro" id="IPR002817">
    <property type="entry name" value="ThiC/BzaA/B"/>
</dbReference>
<dbReference type="SFLD" id="SFLDG01114">
    <property type="entry name" value="phosphomethylpyrimidine_syntha"/>
    <property type="match status" value="1"/>
</dbReference>
<dbReference type="InterPro" id="IPR038521">
    <property type="entry name" value="ThiC/Bza_core_dom"/>
</dbReference>
<feature type="binding site" evidence="10">
    <location>
        <position position="259"/>
    </location>
    <ligand>
        <name>substrate</name>
    </ligand>
</feature>
<comment type="cofactor">
    <cofactor evidence="10">
        <name>[4Fe-4S] cluster</name>
        <dbReference type="ChEBI" id="CHEBI:49883"/>
    </cofactor>
    <text evidence="10">Binds 1 [4Fe-4S] cluster per subunit. The cluster is coordinated with 3 cysteines and an exchangeable S-adenosyl-L-methionine.</text>
</comment>
<protein>
    <recommendedName>
        <fullName evidence="10">Phosphomethylpyrimidine synthase</fullName>
        <ecNumber evidence="10">4.1.99.17</ecNumber>
    </recommendedName>
    <alternativeName>
        <fullName evidence="10">Hydroxymethylpyrimidine phosphate synthase</fullName>
        <shortName evidence="10">HMP-P synthase</shortName>
        <shortName evidence="10">HMP-phosphate synthase</shortName>
        <shortName evidence="10">HMPP synthase</shortName>
    </alternativeName>
    <alternativeName>
        <fullName evidence="10">Thiamine biosynthesis protein ThiC</fullName>
    </alternativeName>
</protein>
<evidence type="ECO:0000256" key="1">
    <source>
        <dbReference type="ARBA" id="ARBA00003175"/>
    </source>
</evidence>
<dbReference type="Proteomes" id="UP001430954">
    <property type="component" value="Unassembled WGS sequence"/>
</dbReference>
<dbReference type="InterPro" id="IPR037509">
    <property type="entry name" value="ThiC"/>
</dbReference>
<dbReference type="RefSeq" id="WP_223677054.1">
    <property type="nucleotide sequence ID" value="NZ_JAINZW010000008.1"/>
</dbReference>
<feature type="binding site" evidence="10">
    <location>
        <position position="424"/>
    </location>
    <ligand>
        <name>substrate</name>
    </ligand>
</feature>
<dbReference type="Gene3D" id="6.10.250.620">
    <property type="match status" value="1"/>
</dbReference>
<keyword evidence="6 10" id="KW-0784">Thiamine biosynthesis</keyword>
<dbReference type="EMBL" id="JAINZW010000008">
    <property type="protein sequence ID" value="MBZ4040602.1"/>
    <property type="molecule type" value="Genomic_DNA"/>
</dbReference>
<dbReference type="HAMAP" id="MF_00089">
    <property type="entry name" value="ThiC"/>
    <property type="match status" value="1"/>
</dbReference>
<dbReference type="PANTHER" id="PTHR30557">
    <property type="entry name" value="THIAMINE BIOSYNTHESIS PROTEIN THIC"/>
    <property type="match status" value="1"/>
</dbReference>
<feature type="binding site" evidence="10">
    <location>
        <position position="575"/>
    </location>
    <ligand>
        <name>[4Fe-4S] cluster</name>
        <dbReference type="ChEBI" id="CHEBI:49883"/>
        <note>4Fe-4S-S-AdoMet</note>
    </ligand>
</feature>
<keyword evidence="3 10" id="KW-0949">S-adenosyl-L-methionine</keyword>
<evidence type="ECO:0000256" key="4">
    <source>
        <dbReference type="ARBA" id="ARBA00022723"/>
    </source>
</evidence>
<sequence>MNAVPSELLQQADRLSSDVVRPIPGSRKIFVEGSRPDIRVPMREIDLAKTPTIFGGEDNAPLAVYDCSGPYTDPSVEIDLSRGLAPLRARWIAERGDTEALAGLSSEFGRRREGDAKLDAVRFGNRPLPRRALAGANVTQMHYARRGIVTPEMEYIAIRENQRIEAIREAHLLNQHAGQSFGASIQKLITPEFVRDEVARGRAIIPNNINHPESEPMIIGRNFLTKVNANIGNSAVSSGIAEEVEKLVWSIRWGADTVMDLSTGKHIHETREWIIRNSPVPIGTVPIYQALEKVDGRAEELNWEIFRDTLIEQAEQGVDYFTIHAGVLLRYVPLTAKRVTGIVSRGGSILAKWCLAHHKENFLYTHFEEICEIMKAYDVAFSLGDGLRPGSIADANDAAQFGELETLGELTKIAWRHDVQTMIEGPGHVPMHLIKENMDKQLEVCGEAPFYTLGPLTTDIAPGYDHITSAIGAAMIGWYGTAMLCYVTPKEHLGLPNKNDVREGLMAYRIAAHAADLAKGHPGAQARDNAMSKARFEFRWEDQFNLGLDPERAREYHDETLPKDAHKTAHFCSMCGPHFCSMKITQDVRDYAAEHGVDEAAVLEAGMADKAAEFRQAGAEVYRKA</sequence>
<evidence type="ECO:0000313" key="13">
    <source>
        <dbReference type="Proteomes" id="UP001430954"/>
    </source>
</evidence>
<feature type="binding site" evidence="10">
    <location>
        <position position="451"/>
    </location>
    <ligand>
        <name>substrate</name>
    </ligand>
</feature>
<keyword evidence="13" id="KW-1185">Reference proteome</keyword>
<evidence type="ECO:0000256" key="2">
    <source>
        <dbReference type="ARBA" id="ARBA00022485"/>
    </source>
</evidence>
<dbReference type="Pfam" id="PF13667">
    <property type="entry name" value="ThiC-associated"/>
    <property type="match status" value="1"/>
</dbReference>
<evidence type="ECO:0000256" key="7">
    <source>
        <dbReference type="ARBA" id="ARBA00023004"/>
    </source>
</evidence>
<comment type="function">
    <text evidence="1 10">Catalyzes the synthesis of the hydroxymethylpyrimidine phosphate (HMP-P) moiety of thiamine from aminoimidazole ribotide (AIR) in a radical S-adenosyl-L-methionine (SAM)-dependent reaction.</text>
</comment>
<dbReference type="SFLD" id="SFLDS00113">
    <property type="entry name" value="Radical_SAM_Phosphomethylpyrim"/>
    <property type="match status" value="1"/>
</dbReference>
<comment type="similarity">
    <text evidence="10">Belongs to the ThiC family.</text>
</comment>
<dbReference type="NCBIfam" id="NF006763">
    <property type="entry name" value="PRK09284.1"/>
    <property type="match status" value="1"/>
</dbReference>
<keyword evidence="7 10" id="KW-0408">Iron</keyword>
<evidence type="ECO:0000256" key="9">
    <source>
        <dbReference type="ARBA" id="ARBA00023239"/>
    </source>
</evidence>
<evidence type="ECO:0000256" key="6">
    <source>
        <dbReference type="ARBA" id="ARBA00022977"/>
    </source>
</evidence>
<evidence type="ECO:0000256" key="8">
    <source>
        <dbReference type="ARBA" id="ARBA00023014"/>
    </source>
</evidence>
<dbReference type="NCBIfam" id="TIGR00190">
    <property type="entry name" value="thiC"/>
    <property type="match status" value="1"/>
</dbReference>
<evidence type="ECO:0000259" key="11">
    <source>
        <dbReference type="Pfam" id="PF13667"/>
    </source>
</evidence>
<accession>A0ABS7T9P9</accession>
<feature type="binding site" evidence="10">
    <location>
        <position position="492"/>
    </location>
    <ligand>
        <name>Zn(2+)</name>
        <dbReference type="ChEBI" id="CHEBI:29105"/>
    </ligand>
</feature>
<feature type="binding site" evidence="10">
    <location>
        <position position="572"/>
    </location>
    <ligand>
        <name>[4Fe-4S] cluster</name>
        <dbReference type="ChEBI" id="CHEBI:49883"/>
        <note>4Fe-4S-S-AdoMet</note>
    </ligand>
</feature>
<evidence type="ECO:0000256" key="5">
    <source>
        <dbReference type="ARBA" id="ARBA00022833"/>
    </source>
</evidence>